<evidence type="ECO:0000313" key="3">
    <source>
        <dbReference type="Proteomes" id="UP000247498"/>
    </source>
</evidence>
<organism evidence="2 3">
    <name type="scientific">Raphidocelis subcapitata</name>
    <dbReference type="NCBI Taxonomy" id="307507"/>
    <lineage>
        <taxon>Eukaryota</taxon>
        <taxon>Viridiplantae</taxon>
        <taxon>Chlorophyta</taxon>
        <taxon>core chlorophytes</taxon>
        <taxon>Chlorophyceae</taxon>
        <taxon>CS clade</taxon>
        <taxon>Sphaeropleales</taxon>
        <taxon>Selenastraceae</taxon>
        <taxon>Raphidocelis</taxon>
    </lineage>
</organism>
<evidence type="ECO:0008006" key="4">
    <source>
        <dbReference type="Google" id="ProtNLM"/>
    </source>
</evidence>
<sequence length="181" mass="17602">MLRLRHGLALAFIFCSVGLFPTAAAHAKGCSQRCACPLECKAGYRCVTVSCAPSCVNACVKDDGPAPGRGAAAWLAAAADGMRPAPGRRLLRQGAASGSAAAASDAAAAGLHTFGGPLPPLPGLGGAGCAPGRFMCLVPPCANLACPDGTFCWEDPCRPCAAACVPAGGGVAVPGLGPGGG</sequence>
<evidence type="ECO:0000313" key="2">
    <source>
        <dbReference type="EMBL" id="GBF99415.1"/>
    </source>
</evidence>
<dbReference type="Proteomes" id="UP000247498">
    <property type="component" value="Unassembled WGS sequence"/>
</dbReference>
<comment type="caution">
    <text evidence="2">The sequence shown here is derived from an EMBL/GenBank/DDBJ whole genome shotgun (WGS) entry which is preliminary data.</text>
</comment>
<protein>
    <recommendedName>
        <fullName evidence="4">Bowman-Birk serine protease inhibitors family domain-containing protein</fullName>
    </recommendedName>
</protein>
<keyword evidence="1" id="KW-0732">Signal</keyword>
<feature type="chain" id="PRO_5015927811" description="Bowman-Birk serine protease inhibitors family domain-containing protein" evidence="1">
    <location>
        <begin position="26"/>
        <end position="181"/>
    </location>
</feature>
<dbReference type="InParanoid" id="A0A2V0PQD1"/>
<reference evidence="2 3" key="1">
    <citation type="journal article" date="2018" name="Sci. Rep.">
        <title>Raphidocelis subcapitata (=Pseudokirchneriella subcapitata) provides an insight into genome evolution and environmental adaptations in the Sphaeropleales.</title>
        <authorList>
            <person name="Suzuki S."/>
            <person name="Yamaguchi H."/>
            <person name="Nakajima N."/>
            <person name="Kawachi M."/>
        </authorList>
    </citation>
    <scope>NUCLEOTIDE SEQUENCE [LARGE SCALE GENOMIC DNA]</scope>
    <source>
        <strain evidence="2 3">NIES-35</strain>
    </source>
</reference>
<evidence type="ECO:0000256" key="1">
    <source>
        <dbReference type="SAM" id="SignalP"/>
    </source>
</evidence>
<gene>
    <name evidence="2" type="ORF">Rsub_12247</name>
</gene>
<accession>A0A2V0PQD1</accession>
<name>A0A2V0PQD1_9CHLO</name>
<keyword evidence="3" id="KW-1185">Reference proteome</keyword>
<dbReference type="AlphaFoldDB" id="A0A2V0PQD1"/>
<dbReference type="EMBL" id="BDRX01000157">
    <property type="protein sequence ID" value="GBF99415.1"/>
    <property type="molecule type" value="Genomic_DNA"/>
</dbReference>
<proteinExistence type="predicted"/>
<feature type="signal peptide" evidence="1">
    <location>
        <begin position="1"/>
        <end position="25"/>
    </location>
</feature>